<name>A0A6A6VGL8_9PLEO</name>
<evidence type="ECO:0000313" key="2">
    <source>
        <dbReference type="Proteomes" id="UP000799440"/>
    </source>
</evidence>
<reference evidence="1" key="1">
    <citation type="journal article" date="2020" name="Stud. Mycol.">
        <title>101 Dothideomycetes genomes: a test case for predicting lifestyles and emergence of pathogens.</title>
        <authorList>
            <person name="Haridas S."/>
            <person name="Albert R."/>
            <person name="Binder M."/>
            <person name="Bloem J."/>
            <person name="Labutti K."/>
            <person name="Salamov A."/>
            <person name="Andreopoulos B."/>
            <person name="Baker S."/>
            <person name="Barry K."/>
            <person name="Bills G."/>
            <person name="Bluhm B."/>
            <person name="Cannon C."/>
            <person name="Castanera R."/>
            <person name="Culley D."/>
            <person name="Daum C."/>
            <person name="Ezra D."/>
            <person name="Gonzalez J."/>
            <person name="Henrissat B."/>
            <person name="Kuo A."/>
            <person name="Liang C."/>
            <person name="Lipzen A."/>
            <person name="Lutzoni F."/>
            <person name="Magnuson J."/>
            <person name="Mondo S."/>
            <person name="Nolan M."/>
            <person name="Ohm R."/>
            <person name="Pangilinan J."/>
            <person name="Park H.-J."/>
            <person name="Ramirez L."/>
            <person name="Alfaro M."/>
            <person name="Sun H."/>
            <person name="Tritt A."/>
            <person name="Yoshinaga Y."/>
            <person name="Zwiers L.-H."/>
            <person name="Turgeon B."/>
            <person name="Goodwin S."/>
            <person name="Spatafora J."/>
            <person name="Crous P."/>
            <person name="Grigoriev I."/>
        </authorList>
    </citation>
    <scope>NUCLEOTIDE SEQUENCE</scope>
    <source>
        <strain evidence="1">CBS 119925</strain>
    </source>
</reference>
<dbReference type="EMBL" id="MU006565">
    <property type="protein sequence ID" value="KAF2749758.1"/>
    <property type="molecule type" value="Genomic_DNA"/>
</dbReference>
<dbReference type="AlphaFoldDB" id="A0A6A6VGL8"/>
<proteinExistence type="predicted"/>
<organism evidence="1 2">
    <name type="scientific">Sporormia fimetaria CBS 119925</name>
    <dbReference type="NCBI Taxonomy" id="1340428"/>
    <lineage>
        <taxon>Eukaryota</taxon>
        <taxon>Fungi</taxon>
        <taxon>Dikarya</taxon>
        <taxon>Ascomycota</taxon>
        <taxon>Pezizomycotina</taxon>
        <taxon>Dothideomycetes</taxon>
        <taxon>Pleosporomycetidae</taxon>
        <taxon>Pleosporales</taxon>
        <taxon>Sporormiaceae</taxon>
        <taxon>Sporormia</taxon>
    </lineage>
</organism>
<keyword evidence="2" id="KW-1185">Reference proteome</keyword>
<accession>A0A6A6VGL8</accession>
<evidence type="ECO:0000313" key="1">
    <source>
        <dbReference type="EMBL" id="KAF2749758.1"/>
    </source>
</evidence>
<sequence>MAEQASKISENDTVYPENLLQERWNRAVRSLKDTDRAWSESYYDTLSSPIFSEMQDNAEAADEWWDFLGVKSNYYAGAVKTLETISAQEAEEVILKLLLSMRKLLRFDYDYVLATLDVLAGRSEVVLTGTDDWQVSLGYFRQESGVPLSEDPNTKQCLEEELDAEEKQAGIMEQKAVLAREQVKQITEETIVVLKRLHGTPCAQDQNSVVQEGSYAAMEGVNPAEVQEVLQKAVDARVHVKNAMRRAKEAKRRVELVKDYMIMLEEEDEAVTMMQELMGSTAIERLHLNDGHGA</sequence>
<protein>
    <submittedName>
        <fullName evidence="1">Uncharacterized protein</fullName>
    </submittedName>
</protein>
<dbReference type="Proteomes" id="UP000799440">
    <property type="component" value="Unassembled WGS sequence"/>
</dbReference>
<gene>
    <name evidence="1" type="ORF">M011DRAFT_475101</name>
</gene>